<name>A0A6M3JCX1_9ZZZZ</name>
<evidence type="ECO:0000313" key="1">
    <source>
        <dbReference type="EMBL" id="QJA67686.1"/>
    </source>
</evidence>
<gene>
    <name evidence="2" type="ORF">MM415A00192_0060</name>
    <name evidence="1" type="ORF">MM415B00178_0068</name>
</gene>
<dbReference type="AlphaFoldDB" id="A0A6M3JCX1"/>
<proteinExistence type="predicted"/>
<evidence type="ECO:0000313" key="2">
    <source>
        <dbReference type="EMBL" id="QJA84451.1"/>
    </source>
</evidence>
<organism evidence="1">
    <name type="scientific">viral metagenome</name>
    <dbReference type="NCBI Taxonomy" id="1070528"/>
    <lineage>
        <taxon>unclassified sequences</taxon>
        <taxon>metagenomes</taxon>
        <taxon>organismal metagenomes</taxon>
    </lineage>
</organism>
<dbReference type="EMBL" id="MT141574">
    <property type="protein sequence ID" value="QJA67686.1"/>
    <property type="molecule type" value="Genomic_DNA"/>
</dbReference>
<protein>
    <submittedName>
        <fullName evidence="1">Uncharacterized protein</fullName>
    </submittedName>
</protein>
<sequence>MATEEKKETIGGLKAQVAALNRKIARNVDDNWDKVSNPNLACSTCHSYLNYRCRRHAPNGQEGWPAVFPTDYCMDHKMSKQTMAKIGGR</sequence>
<accession>A0A6M3JCX1</accession>
<dbReference type="EMBL" id="MT142529">
    <property type="protein sequence ID" value="QJA84451.1"/>
    <property type="molecule type" value="Genomic_DNA"/>
</dbReference>
<reference evidence="1" key="1">
    <citation type="submission" date="2020-03" db="EMBL/GenBank/DDBJ databases">
        <title>The deep terrestrial virosphere.</title>
        <authorList>
            <person name="Holmfeldt K."/>
            <person name="Nilsson E."/>
            <person name="Simone D."/>
            <person name="Lopez-Fernandez M."/>
            <person name="Wu X."/>
            <person name="de Brujin I."/>
            <person name="Lundin D."/>
            <person name="Andersson A."/>
            <person name="Bertilsson S."/>
            <person name="Dopson M."/>
        </authorList>
    </citation>
    <scope>NUCLEOTIDE SEQUENCE</scope>
    <source>
        <strain evidence="2">MM415A00192</strain>
        <strain evidence="1">MM415B00178</strain>
    </source>
</reference>